<dbReference type="GeneID" id="39865677"/>
<evidence type="ECO:0000256" key="1">
    <source>
        <dbReference type="SAM" id="MobiDB-lite"/>
    </source>
</evidence>
<keyword evidence="2" id="KW-0472">Membrane</keyword>
<evidence type="ECO:0000313" key="4">
    <source>
        <dbReference type="Proteomes" id="UP000219813"/>
    </source>
</evidence>
<name>A0A1D3JI04_PLAMA</name>
<keyword evidence="2" id="KW-0812">Transmembrane</keyword>
<feature type="compositionally biased region" description="Basic and acidic residues" evidence="1">
    <location>
        <begin position="251"/>
        <end position="270"/>
    </location>
</feature>
<dbReference type="EMBL" id="FLRL01000046">
    <property type="protein sequence ID" value="SBT86074.1"/>
    <property type="molecule type" value="Genomic_DNA"/>
</dbReference>
<evidence type="ECO:0000313" key="3">
    <source>
        <dbReference type="EMBL" id="SBT86074.1"/>
    </source>
</evidence>
<dbReference type="VEuPathDB" id="PlasmoDB:PmUG01_00021900"/>
<accession>A0A1D3JI04</accession>
<feature type="transmembrane region" description="Helical" evidence="2">
    <location>
        <begin position="338"/>
        <end position="355"/>
    </location>
</feature>
<gene>
    <name evidence="3" type="primary">PmUG01_00021900</name>
    <name evidence="3" type="ORF">PMUG01_00021900</name>
</gene>
<sequence>MKPEFKDIGIYIQENTRLLNNEDNKEKFRNKCKEMAHYLIQNKKAPQFVEQSKWEETLIYRYQQHYKELNKKFGGCFMILDNNKKKLLELKYEAEDFCEQNKNYNEYLTKFKVAGNTYNCKGDAQCMKICNIYNEWITERQKHFKDEKSFIEQNCKTSKKNLTFPTKKCNLMRSQTFGGISKCLNIDKKTDVESVSKETSKGTQEKEGESITQVLSVPKMQASPQEEISPREDPLHSELLPSQRVIENPGDSEKNKETETKKLPESETFKHPLIPESQLMEIKETSVPLTPVTENSKAPFNPATESSSFEKPIIASHRRPSTKLPEISDPAENSRNTYLTYILISFIVILFSFFIKYSLLGMFKKKEEVKRKHMKFLRIIIPSFSNIKSMLSYDRLEQPIYNEDEIIKKIEIHEHNMRKDINMSKQKKDISKTIIEVHMEVLQEFMNIEWENKKVKFLEICLEDLTEEEYKAYQKLTNDELIIDNFKSTNDMKKKIILCNEWLERHRNIYEKLKRVEWFNNLKNEWKIEKDYIKEMEELNETNSNEYNKVPFPEREKETWRQWISKKSKVVKQYLEQEWTKGFSQELENISYKYENKGTKEDAPLINVGELENKDDYEELYKYIKNKSLAKLCILVLMMILEECEKENFIGNRESYFDGLINELKTDVNLGIKTEISENITGINGNVLENKENIVYMEENNYRRDMNEWVTEDTKYLNFIDSDNNLD</sequence>
<dbReference type="Proteomes" id="UP000219813">
    <property type="component" value="Unassembled WGS sequence"/>
</dbReference>
<dbReference type="OrthoDB" id="375730at2759"/>
<proteinExistence type="predicted"/>
<feature type="region of interest" description="Disordered" evidence="1">
    <location>
        <begin position="195"/>
        <end position="270"/>
    </location>
</feature>
<dbReference type="RefSeq" id="XP_028859288.1">
    <property type="nucleotide sequence ID" value="XM_029006888.1"/>
</dbReference>
<dbReference type="KEGG" id="pmal:PMUG01_00021900"/>
<evidence type="ECO:0000256" key="2">
    <source>
        <dbReference type="SAM" id="Phobius"/>
    </source>
</evidence>
<keyword evidence="4" id="KW-1185">Reference proteome</keyword>
<feature type="compositionally biased region" description="Basic and acidic residues" evidence="1">
    <location>
        <begin position="195"/>
        <end position="209"/>
    </location>
</feature>
<reference evidence="3 4" key="1">
    <citation type="submission" date="2016-06" db="EMBL/GenBank/DDBJ databases">
        <authorList>
            <consortium name="Pathogen Informatics"/>
        </authorList>
    </citation>
    <scope>NUCLEOTIDE SEQUENCE [LARGE SCALE GENOMIC DNA]</scope>
</reference>
<keyword evidence="2" id="KW-1133">Transmembrane helix</keyword>
<dbReference type="AlphaFoldDB" id="A0A1D3JI04"/>
<organism evidence="3 4">
    <name type="scientific">Plasmodium malariae</name>
    <dbReference type="NCBI Taxonomy" id="5858"/>
    <lineage>
        <taxon>Eukaryota</taxon>
        <taxon>Sar</taxon>
        <taxon>Alveolata</taxon>
        <taxon>Apicomplexa</taxon>
        <taxon>Aconoidasida</taxon>
        <taxon>Haemosporida</taxon>
        <taxon>Plasmodiidae</taxon>
        <taxon>Plasmodium</taxon>
        <taxon>Plasmodium (Plasmodium)</taxon>
    </lineage>
</organism>
<protein>
    <submittedName>
        <fullName evidence="3">STP1 protein</fullName>
    </submittedName>
</protein>